<protein>
    <submittedName>
        <fullName evidence="1">Uncharacterized protein</fullName>
    </submittedName>
</protein>
<keyword evidence="2" id="KW-1185">Reference proteome</keyword>
<evidence type="ECO:0000313" key="1">
    <source>
        <dbReference type="EMBL" id="ABV13257.1"/>
    </source>
</evidence>
<dbReference type="Proteomes" id="UP000008148">
    <property type="component" value="Chromosome"/>
</dbReference>
<dbReference type="EMBL" id="CP000822">
    <property type="protein sequence ID" value="ABV13257.1"/>
    <property type="molecule type" value="Genomic_DNA"/>
</dbReference>
<dbReference type="HOGENOM" id="CLU_3133863_0_0_6"/>
<dbReference type="AlphaFoldDB" id="A8AIE4"/>
<proteinExistence type="predicted"/>
<gene>
    <name evidence="1" type="ordered locus">CKO_02133</name>
</gene>
<organism evidence="1 2">
    <name type="scientific">Citrobacter koseri (strain ATCC BAA-895 / CDC 4225-83 / SGSC4696)</name>
    <dbReference type="NCBI Taxonomy" id="290338"/>
    <lineage>
        <taxon>Bacteria</taxon>
        <taxon>Pseudomonadati</taxon>
        <taxon>Pseudomonadota</taxon>
        <taxon>Gammaproteobacteria</taxon>
        <taxon>Enterobacterales</taxon>
        <taxon>Enterobacteriaceae</taxon>
        <taxon>Citrobacter</taxon>
    </lineage>
</organism>
<accession>A8AIE4</accession>
<name>A8AIE4_CITK8</name>
<dbReference type="KEGG" id="cko:CKO_02133"/>
<dbReference type="STRING" id="290338.CKO_02133"/>
<sequence length="49" mass="5760">MISSESVMYHFRDKVSQSLFEPRKTLYYLGLSILNLYSQRLKGYENVPG</sequence>
<evidence type="ECO:0000313" key="2">
    <source>
        <dbReference type="Proteomes" id="UP000008148"/>
    </source>
</evidence>
<reference evidence="1 2" key="1">
    <citation type="submission" date="2007-08" db="EMBL/GenBank/DDBJ databases">
        <authorList>
            <consortium name="The Citrobacter koseri Genome Sequencing Project"/>
            <person name="McClelland M."/>
            <person name="Sanderson E.K."/>
            <person name="Porwollik S."/>
            <person name="Spieth J."/>
            <person name="Clifton W.S."/>
            <person name="Latreille P."/>
            <person name="Courtney L."/>
            <person name="Wang C."/>
            <person name="Pepin K."/>
            <person name="Bhonagiri V."/>
            <person name="Nash W."/>
            <person name="Johnson M."/>
            <person name="Thiruvilangam P."/>
            <person name="Wilson R."/>
        </authorList>
    </citation>
    <scope>NUCLEOTIDE SEQUENCE [LARGE SCALE GENOMIC DNA]</scope>
    <source>
        <strain evidence="2">ATCC BAA-895 / CDC 4225-83 / SGSC4696</strain>
    </source>
</reference>